<dbReference type="InterPro" id="IPR006685">
    <property type="entry name" value="MscS_channel_2nd"/>
</dbReference>
<accession>A0A1H2WP28</accession>
<dbReference type="Gene3D" id="3.30.70.100">
    <property type="match status" value="1"/>
</dbReference>
<dbReference type="GO" id="GO:0008381">
    <property type="term" value="F:mechanosensitive monoatomic ion channel activity"/>
    <property type="evidence" value="ECO:0007669"/>
    <property type="project" value="InterPro"/>
</dbReference>
<dbReference type="InterPro" id="IPR049278">
    <property type="entry name" value="MS_channel_C"/>
</dbReference>
<feature type="transmembrane region" description="Helical" evidence="7">
    <location>
        <begin position="96"/>
        <end position="115"/>
    </location>
</feature>
<evidence type="ECO:0000313" key="11">
    <source>
        <dbReference type="Proteomes" id="UP000198669"/>
    </source>
</evidence>
<feature type="domain" description="Mechanosensitive ion channel MscS C-terminal" evidence="9">
    <location>
        <begin position="193"/>
        <end position="286"/>
    </location>
</feature>
<evidence type="ECO:0000256" key="5">
    <source>
        <dbReference type="ARBA" id="ARBA00022989"/>
    </source>
</evidence>
<dbReference type="InterPro" id="IPR023408">
    <property type="entry name" value="MscS_beta-dom_sf"/>
</dbReference>
<dbReference type="Gene3D" id="2.30.30.60">
    <property type="match status" value="1"/>
</dbReference>
<dbReference type="PANTHER" id="PTHR30221:SF8">
    <property type="entry name" value="SMALL-CONDUCTANCE MECHANOSENSITIVE CHANNEL"/>
    <property type="match status" value="1"/>
</dbReference>
<keyword evidence="5 7" id="KW-1133">Transmembrane helix</keyword>
<feature type="transmembrane region" description="Helical" evidence="7">
    <location>
        <begin position="69"/>
        <end position="90"/>
    </location>
</feature>
<sequence length="317" mass="36252">MVGPMANTSDVLSDISWHFWNSWHALDVLFVIFIIVLTFVASKLVDRLIHHQFEMASRKMAVDETAYRIIRHTSVALVYVFGLVLIIMRFPTLQNLSFAIFAGAGFLGIVVGLAAQSTMSNIISGVSLAIFRPFRVGDRVNIRDDYGKITDITLRHTVVKTWDNRRLIIPNHVISDEAIINWTIEDPTVCWPIDIGISYDSDIDLARKIMVDEGRKNKNTMSFSELRKYDEKFSDDDVLVLLTGLGDFSVNLKLFVWVRDRSFAYGTGCEIREAIKKRFDKEGIEIPFPYRTLVYKKDLVAEHENSYVGIKEGKEDF</sequence>
<feature type="domain" description="Mechanosensitive ion channel MscS" evidence="8">
    <location>
        <begin position="118"/>
        <end position="183"/>
    </location>
</feature>
<comment type="similarity">
    <text evidence="2">Belongs to the MscS (TC 1.A.23) family.</text>
</comment>
<dbReference type="AlphaFoldDB" id="A0A1H2WP28"/>
<gene>
    <name evidence="10" type="ORF">SAMN04515625_1659</name>
</gene>
<dbReference type="InterPro" id="IPR011014">
    <property type="entry name" value="MscS_channel_TM-2"/>
</dbReference>
<dbReference type="GeneID" id="30582206"/>
<evidence type="ECO:0000256" key="2">
    <source>
        <dbReference type="ARBA" id="ARBA00008017"/>
    </source>
</evidence>
<evidence type="ECO:0000259" key="9">
    <source>
        <dbReference type="Pfam" id="PF21082"/>
    </source>
</evidence>
<dbReference type="EMBL" id="FNMU01000005">
    <property type="protein sequence ID" value="SDW82024.1"/>
    <property type="molecule type" value="Genomic_DNA"/>
</dbReference>
<evidence type="ECO:0000256" key="4">
    <source>
        <dbReference type="ARBA" id="ARBA00022692"/>
    </source>
</evidence>
<dbReference type="Pfam" id="PF21082">
    <property type="entry name" value="MS_channel_3rd"/>
    <property type="match status" value="1"/>
</dbReference>
<dbReference type="InterPro" id="IPR045275">
    <property type="entry name" value="MscS_archaea/bacteria_type"/>
</dbReference>
<evidence type="ECO:0000256" key="1">
    <source>
        <dbReference type="ARBA" id="ARBA00004651"/>
    </source>
</evidence>
<dbReference type="RefSeq" id="WP_234970464.1">
    <property type="nucleotide sequence ID" value="NZ_CP017921.1"/>
</dbReference>
<dbReference type="SUPFAM" id="SSF82689">
    <property type="entry name" value="Mechanosensitive channel protein MscS (YggB), C-terminal domain"/>
    <property type="match status" value="1"/>
</dbReference>
<protein>
    <submittedName>
        <fullName evidence="10">Mechanosensitive ion channel</fullName>
    </submittedName>
</protein>
<dbReference type="Pfam" id="PF00924">
    <property type="entry name" value="MS_channel_2nd"/>
    <property type="match status" value="1"/>
</dbReference>
<evidence type="ECO:0000256" key="6">
    <source>
        <dbReference type="ARBA" id="ARBA00023136"/>
    </source>
</evidence>
<keyword evidence="4 7" id="KW-0812">Transmembrane</keyword>
<feature type="transmembrane region" description="Helical" evidence="7">
    <location>
        <begin position="28"/>
        <end position="49"/>
    </location>
</feature>
<reference evidence="10 11" key="1">
    <citation type="submission" date="2016-10" db="EMBL/GenBank/DDBJ databases">
        <authorList>
            <person name="de Groot N.N."/>
        </authorList>
    </citation>
    <scope>NUCLEOTIDE SEQUENCE [LARGE SCALE GENOMIC DNA]</scope>
    <source>
        <strain evidence="10 11">Z-7982</strain>
    </source>
</reference>
<keyword evidence="3" id="KW-1003">Cell membrane</keyword>
<dbReference type="Proteomes" id="UP000198669">
    <property type="component" value="Unassembled WGS sequence"/>
</dbReference>
<dbReference type="SUPFAM" id="SSF50182">
    <property type="entry name" value="Sm-like ribonucleoproteins"/>
    <property type="match status" value="1"/>
</dbReference>
<keyword evidence="6 7" id="KW-0472">Membrane</keyword>
<evidence type="ECO:0000256" key="7">
    <source>
        <dbReference type="SAM" id="Phobius"/>
    </source>
</evidence>
<dbReference type="InterPro" id="IPR010920">
    <property type="entry name" value="LSM_dom_sf"/>
</dbReference>
<proteinExistence type="inferred from homology"/>
<organism evidence="10 11">
    <name type="scientific">Methanohalophilus halophilus</name>
    <dbReference type="NCBI Taxonomy" id="2177"/>
    <lineage>
        <taxon>Archaea</taxon>
        <taxon>Methanobacteriati</taxon>
        <taxon>Methanobacteriota</taxon>
        <taxon>Stenosarchaea group</taxon>
        <taxon>Methanomicrobia</taxon>
        <taxon>Methanosarcinales</taxon>
        <taxon>Methanosarcinaceae</taxon>
        <taxon>Methanohalophilus</taxon>
    </lineage>
</organism>
<evidence type="ECO:0000313" key="10">
    <source>
        <dbReference type="EMBL" id="SDW82024.1"/>
    </source>
</evidence>
<name>A0A1H2WP28_9EURY</name>
<evidence type="ECO:0000256" key="3">
    <source>
        <dbReference type="ARBA" id="ARBA00022475"/>
    </source>
</evidence>
<evidence type="ECO:0000259" key="8">
    <source>
        <dbReference type="Pfam" id="PF00924"/>
    </source>
</evidence>
<comment type="subcellular location">
    <subcellularLocation>
        <location evidence="1">Cell membrane</location>
        <topology evidence="1">Multi-pass membrane protein</topology>
    </subcellularLocation>
</comment>
<dbReference type="GO" id="GO:0005886">
    <property type="term" value="C:plasma membrane"/>
    <property type="evidence" value="ECO:0007669"/>
    <property type="project" value="UniProtKB-SubCell"/>
</dbReference>
<dbReference type="SUPFAM" id="SSF82861">
    <property type="entry name" value="Mechanosensitive channel protein MscS (YggB), transmembrane region"/>
    <property type="match status" value="1"/>
</dbReference>
<dbReference type="InterPro" id="IPR011066">
    <property type="entry name" value="MscS_channel_C_sf"/>
</dbReference>
<dbReference type="Gene3D" id="1.10.287.1260">
    <property type="match status" value="1"/>
</dbReference>
<dbReference type="PANTHER" id="PTHR30221">
    <property type="entry name" value="SMALL-CONDUCTANCE MECHANOSENSITIVE CHANNEL"/>
    <property type="match status" value="1"/>
</dbReference>